<proteinExistence type="predicted"/>
<dbReference type="EMBL" id="JAUEPS010000108">
    <property type="protein sequence ID" value="KAK0437588.1"/>
    <property type="molecule type" value="Genomic_DNA"/>
</dbReference>
<sequence>MDTQAIENLSQLFGNMSVQDLWTALKNAQVQNQTLQNKIRALQMAPAPIDSSSGPTSQSSQISAGNMNSVLNNASGQASILKTKESKEIFQMAGRRLVIFGHTWWEKKDVFGIGQSLA</sequence>
<evidence type="ECO:0000256" key="1">
    <source>
        <dbReference type="SAM" id="MobiDB-lite"/>
    </source>
</evidence>
<name>A0AA39J7Q3_ARMTA</name>
<organism evidence="2 3">
    <name type="scientific">Armillaria tabescens</name>
    <name type="common">Ringless honey mushroom</name>
    <name type="synonym">Agaricus tabescens</name>
    <dbReference type="NCBI Taxonomy" id="1929756"/>
    <lineage>
        <taxon>Eukaryota</taxon>
        <taxon>Fungi</taxon>
        <taxon>Dikarya</taxon>
        <taxon>Basidiomycota</taxon>
        <taxon>Agaricomycotina</taxon>
        <taxon>Agaricomycetes</taxon>
        <taxon>Agaricomycetidae</taxon>
        <taxon>Agaricales</taxon>
        <taxon>Marasmiineae</taxon>
        <taxon>Physalacriaceae</taxon>
        <taxon>Desarmillaria</taxon>
    </lineage>
</organism>
<dbReference type="Proteomes" id="UP001175211">
    <property type="component" value="Unassembled WGS sequence"/>
</dbReference>
<feature type="region of interest" description="Disordered" evidence="1">
    <location>
        <begin position="47"/>
        <end position="68"/>
    </location>
</feature>
<protein>
    <submittedName>
        <fullName evidence="2">Uncharacterized protein</fullName>
    </submittedName>
</protein>
<evidence type="ECO:0000313" key="2">
    <source>
        <dbReference type="EMBL" id="KAK0437588.1"/>
    </source>
</evidence>
<reference evidence="2" key="1">
    <citation type="submission" date="2023-06" db="EMBL/GenBank/DDBJ databases">
        <authorList>
            <consortium name="Lawrence Berkeley National Laboratory"/>
            <person name="Ahrendt S."/>
            <person name="Sahu N."/>
            <person name="Indic B."/>
            <person name="Wong-Bajracharya J."/>
            <person name="Merenyi Z."/>
            <person name="Ke H.-M."/>
            <person name="Monk M."/>
            <person name="Kocsube S."/>
            <person name="Drula E."/>
            <person name="Lipzen A."/>
            <person name="Balint B."/>
            <person name="Henrissat B."/>
            <person name="Andreopoulos B."/>
            <person name="Martin F.M."/>
            <person name="Harder C.B."/>
            <person name="Rigling D."/>
            <person name="Ford K.L."/>
            <person name="Foster G.D."/>
            <person name="Pangilinan J."/>
            <person name="Papanicolaou A."/>
            <person name="Barry K."/>
            <person name="LaButti K."/>
            <person name="Viragh M."/>
            <person name="Koriabine M."/>
            <person name="Yan M."/>
            <person name="Riley R."/>
            <person name="Champramary S."/>
            <person name="Plett K.L."/>
            <person name="Tsai I.J."/>
            <person name="Slot J."/>
            <person name="Sipos G."/>
            <person name="Plett J."/>
            <person name="Nagy L.G."/>
            <person name="Grigoriev I.V."/>
        </authorList>
    </citation>
    <scope>NUCLEOTIDE SEQUENCE</scope>
    <source>
        <strain evidence="2">CCBAS 213</strain>
    </source>
</reference>
<keyword evidence="3" id="KW-1185">Reference proteome</keyword>
<dbReference type="RefSeq" id="XP_060322628.1">
    <property type="nucleotide sequence ID" value="XM_060470481.1"/>
</dbReference>
<feature type="compositionally biased region" description="Low complexity" evidence="1">
    <location>
        <begin position="48"/>
        <end position="63"/>
    </location>
</feature>
<comment type="caution">
    <text evidence="2">The sequence shown here is derived from an EMBL/GenBank/DDBJ whole genome shotgun (WGS) entry which is preliminary data.</text>
</comment>
<dbReference type="GeneID" id="85354029"/>
<gene>
    <name evidence="2" type="ORF">EV420DRAFT_1487057</name>
</gene>
<evidence type="ECO:0000313" key="3">
    <source>
        <dbReference type="Proteomes" id="UP001175211"/>
    </source>
</evidence>
<accession>A0AA39J7Q3</accession>
<dbReference type="AlphaFoldDB" id="A0AA39J7Q3"/>